<comment type="caution">
    <text evidence="2">The sequence shown here is derived from an EMBL/GenBank/DDBJ whole genome shotgun (WGS) entry which is preliminary data.</text>
</comment>
<accession>A0A8K0GDV1</accession>
<reference evidence="2" key="1">
    <citation type="submission" date="2019-08" db="EMBL/GenBank/DDBJ databases">
        <title>The genome of the North American firefly Photinus pyralis.</title>
        <authorList>
            <consortium name="Photinus pyralis genome working group"/>
            <person name="Fallon T.R."/>
            <person name="Sander Lower S.E."/>
            <person name="Weng J.-K."/>
        </authorList>
    </citation>
    <scope>NUCLEOTIDE SEQUENCE</scope>
    <source>
        <strain evidence="2">TRF0915ILg1</strain>
        <tissue evidence="2">Whole body</tissue>
    </source>
</reference>
<protein>
    <recommendedName>
        <fullName evidence="1">PiggyBac transposable element-derived protein domain-containing protein</fullName>
    </recommendedName>
</protein>
<dbReference type="Pfam" id="PF13843">
    <property type="entry name" value="DDE_Tnp_1_7"/>
    <property type="match status" value="1"/>
</dbReference>
<evidence type="ECO:0000313" key="3">
    <source>
        <dbReference type="Proteomes" id="UP000801492"/>
    </source>
</evidence>
<sequence>MHQKWDNKIKATWNLIKGITENTNFDAFEPDTVKIRILLVLGFATRISNFYKKALSLKEIEEILEDDSFYDDLKNSNYVDIVIIPPDVHELSDEEQFDDDVGLNDASSVDDVVGTLEIRVISKEPNISTNVASTSKKNELNSFLDILLLSGYKALPSERMYWSNNNDLGCPVVKATMSKIATERSVLLDAAIDVSKWPLIMMPYHHWPLCRHTVEKKRRKISVSQLAVIKTYNKSMGDQEIGEENYPEKSLQKSTKWQYRALQCQTGYTTLVKRNSLKTRIREH</sequence>
<evidence type="ECO:0000259" key="1">
    <source>
        <dbReference type="Pfam" id="PF13843"/>
    </source>
</evidence>
<dbReference type="AlphaFoldDB" id="A0A8K0GDV1"/>
<gene>
    <name evidence="2" type="ORF">ILUMI_11541</name>
</gene>
<dbReference type="EMBL" id="VTPC01006802">
    <property type="protein sequence ID" value="KAF2894643.1"/>
    <property type="molecule type" value="Genomic_DNA"/>
</dbReference>
<feature type="domain" description="PiggyBac transposable element-derived protein" evidence="1">
    <location>
        <begin position="130"/>
        <end position="179"/>
    </location>
</feature>
<dbReference type="Proteomes" id="UP000801492">
    <property type="component" value="Unassembled WGS sequence"/>
</dbReference>
<name>A0A8K0GDV1_IGNLU</name>
<proteinExistence type="predicted"/>
<dbReference type="InterPro" id="IPR029526">
    <property type="entry name" value="PGBD"/>
</dbReference>
<keyword evidence="3" id="KW-1185">Reference proteome</keyword>
<evidence type="ECO:0000313" key="2">
    <source>
        <dbReference type="EMBL" id="KAF2894643.1"/>
    </source>
</evidence>
<organism evidence="2 3">
    <name type="scientific">Ignelater luminosus</name>
    <name type="common">Cucubano</name>
    <name type="synonym">Pyrophorus luminosus</name>
    <dbReference type="NCBI Taxonomy" id="2038154"/>
    <lineage>
        <taxon>Eukaryota</taxon>
        <taxon>Metazoa</taxon>
        <taxon>Ecdysozoa</taxon>
        <taxon>Arthropoda</taxon>
        <taxon>Hexapoda</taxon>
        <taxon>Insecta</taxon>
        <taxon>Pterygota</taxon>
        <taxon>Neoptera</taxon>
        <taxon>Endopterygota</taxon>
        <taxon>Coleoptera</taxon>
        <taxon>Polyphaga</taxon>
        <taxon>Elateriformia</taxon>
        <taxon>Elateroidea</taxon>
        <taxon>Elateridae</taxon>
        <taxon>Agrypninae</taxon>
        <taxon>Pyrophorini</taxon>
        <taxon>Ignelater</taxon>
    </lineage>
</organism>